<dbReference type="GO" id="GO:0008360">
    <property type="term" value="P:regulation of cell shape"/>
    <property type="evidence" value="ECO:0007669"/>
    <property type="project" value="UniProtKB-KW"/>
</dbReference>
<evidence type="ECO:0000256" key="7">
    <source>
        <dbReference type="ARBA" id="ARBA00023136"/>
    </source>
</evidence>
<comment type="similarity">
    <text evidence="8">Belongs to the MurJ/MviN family.</text>
</comment>
<feature type="transmembrane region" description="Helical" evidence="8">
    <location>
        <begin position="301"/>
        <end position="324"/>
    </location>
</feature>
<dbReference type="PANTHER" id="PTHR47019">
    <property type="entry name" value="LIPID II FLIPPASE MURJ"/>
    <property type="match status" value="1"/>
</dbReference>
<dbReference type="GO" id="GO:0071555">
    <property type="term" value="P:cell wall organization"/>
    <property type="evidence" value="ECO:0007669"/>
    <property type="project" value="UniProtKB-KW"/>
</dbReference>
<evidence type="ECO:0000256" key="6">
    <source>
        <dbReference type="ARBA" id="ARBA00022989"/>
    </source>
</evidence>
<dbReference type="PRINTS" id="PR01806">
    <property type="entry name" value="VIRFACTRMVIN"/>
</dbReference>
<accession>A0A0G1QVT5</accession>
<feature type="transmembrane region" description="Helical" evidence="8">
    <location>
        <begin position="464"/>
        <end position="483"/>
    </location>
</feature>
<keyword evidence="8" id="KW-0813">Transport</keyword>
<dbReference type="PANTHER" id="PTHR47019:SF1">
    <property type="entry name" value="LIPID II FLIPPASE MURJ"/>
    <property type="match status" value="1"/>
</dbReference>
<evidence type="ECO:0000256" key="8">
    <source>
        <dbReference type="HAMAP-Rule" id="MF_02078"/>
    </source>
</evidence>
<feature type="transmembrane region" description="Helical" evidence="8">
    <location>
        <begin position="244"/>
        <end position="267"/>
    </location>
</feature>
<keyword evidence="3 8" id="KW-0812">Transmembrane</keyword>
<evidence type="ECO:0000256" key="4">
    <source>
        <dbReference type="ARBA" id="ARBA00022960"/>
    </source>
</evidence>
<name>A0A0G1QVT5_9BACT</name>
<feature type="transmembrane region" description="Helical" evidence="8">
    <location>
        <begin position="67"/>
        <end position="96"/>
    </location>
</feature>
<proteinExistence type="inferred from homology"/>
<dbReference type="GO" id="GO:0034204">
    <property type="term" value="P:lipid translocation"/>
    <property type="evidence" value="ECO:0007669"/>
    <property type="project" value="TreeGrafter"/>
</dbReference>
<dbReference type="GO" id="GO:0015648">
    <property type="term" value="F:lipid-linked peptidoglycan transporter activity"/>
    <property type="evidence" value="ECO:0007669"/>
    <property type="project" value="UniProtKB-UniRule"/>
</dbReference>
<comment type="pathway">
    <text evidence="8">Cell wall biogenesis; peptidoglycan biosynthesis.</text>
</comment>
<protein>
    <recommendedName>
        <fullName evidence="8">Probable lipid II flippase MurJ</fullName>
    </recommendedName>
</protein>
<evidence type="ECO:0000313" key="9">
    <source>
        <dbReference type="EMBL" id="KKU21918.1"/>
    </source>
</evidence>
<organism evidence="9 10">
    <name type="scientific">Candidatus Woesebacteria bacterium GW2011_GWF1_46_13</name>
    <dbReference type="NCBI Taxonomy" id="1618602"/>
    <lineage>
        <taxon>Bacteria</taxon>
        <taxon>Candidatus Woeseibacteriota</taxon>
    </lineage>
</organism>
<dbReference type="Proteomes" id="UP000034643">
    <property type="component" value="Unassembled WGS sequence"/>
</dbReference>
<dbReference type="NCBIfam" id="TIGR01695">
    <property type="entry name" value="murJ_mviN"/>
    <property type="match status" value="1"/>
</dbReference>
<keyword evidence="6 8" id="KW-1133">Transmembrane helix</keyword>
<keyword evidence="7 8" id="KW-0472">Membrane</keyword>
<evidence type="ECO:0000256" key="5">
    <source>
        <dbReference type="ARBA" id="ARBA00022984"/>
    </source>
</evidence>
<dbReference type="GO" id="GO:0009252">
    <property type="term" value="P:peptidoglycan biosynthetic process"/>
    <property type="evidence" value="ECO:0007669"/>
    <property type="project" value="UniProtKB-UniRule"/>
</dbReference>
<feature type="transmembrane region" description="Helical" evidence="8">
    <location>
        <begin position="555"/>
        <end position="577"/>
    </location>
</feature>
<feature type="transmembrane region" description="Helical" evidence="8">
    <location>
        <begin position="171"/>
        <end position="189"/>
    </location>
</feature>
<dbReference type="Pfam" id="PF03023">
    <property type="entry name" value="MurJ"/>
    <property type="match status" value="1"/>
</dbReference>
<feature type="transmembrane region" description="Helical" evidence="8">
    <location>
        <begin position="209"/>
        <end position="232"/>
    </location>
</feature>
<comment type="caution">
    <text evidence="9">The sequence shown here is derived from an EMBL/GenBank/DDBJ whole genome shotgun (WGS) entry which is preliminary data.</text>
</comment>
<dbReference type="EMBL" id="LCLV01000036">
    <property type="protein sequence ID" value="KKU21918.1"/>
    <property type="molecule type" value="Genomic_DNA"/>
</dbReference>
<feature type="transmembrane region" description="Helical" evidence="8">
    <location>
        <begin position="116"/>
        <end position="136"/>
    </location>
</feature>
<feature type="transmembrane region" description="Helical" evidence="8">
    <location>
        <begin position="520"/>
        <end position="543"/>
    </location>
</feature>
<evidence type="ECO:0000256" key="1">
    <source>
        <dbReference type="ARBA" id="ARBA00004651"/>
    </source>
</evidence>
<keyword evidence="2 8" id="KW-1003">Cell membrane</keyword>
<dbReference type="GO" id="GO:0005886">
    <property type="term" value="C:plasma membrane"/>
    <property type="evidence" value="ECO:0007669"/>
    <property type="project" value="UniProtKB-SubCell"/>
</dbReference>
<keyword evidence="4 8" id="KW-0133">Cell shape</keyword>
<dbReference type="CDD" id="cd13123">
    <property type="entry name" value="MATE_MurJ_like"/>
    <property type="match status" value="1"/>
</dbReference>
<evidence type="ECO:0000256" key="2">
    <source>
        <dbReference type="ARBA" id="ARBA00022475"/>
    </source>
</evidence>
<sequence length="679" mass="74718">MEGFTLAAFFLVLGSSLFSAFFIRLALFLWMRLVLAALSAKDIALTILSWVGFFFAKRTAAARREVISLLTTVFFFELLRARLAVFVTGIAVKYNLTLFGYQDIMVDKLINKGKKFLFSPQGSVLSAATIIMLMVVASRILGLVRQRTLVHFFAPDELSLFFAAFRLPDLVFEVLVFGTFSSAFIPVFAKALKKGRREAWEIAGTITNLGLIVFTFLAAVVIVFAGNLYGFFAPGFSLEHREQIVSLTKVLFAAQGFFVVSYVLTAVLESSRRFLIPALAPLFYNLGIIVGTLLLAPKMGLLGPTIGVVIGASLHFLIQLPLAVKLGFRFSPRLKITESVRKIGKLALPRIVEVSFLQISKTVELFLASLISTASYTYFTFGNTLQLLPVGLFGTSIAKAALPTLARQGDKPDEFRRTLFGALYQIVFLVLPVATVLIVLRIPLVRLIFGTDIFSWEDTVQTGMVVSAFAFGVVFQATAALLARGFYALHDTRTPVAISLSAIVLVISVDFILIKGLGFPVWGLAAAFSLGSFLQASLLFFLINKKIGDGSFFKLLSPIAKSIVASLAAGSAMYLLLKVFDRSVWIKRLSFLGRIEIAKEIAFERFVLDTRYTVNLLVLTSFVIAVGVIIYLGVSILLKSKEVWYFFNLVTRIFVKRKVSPIPAKESEPIAPPPTESSS</sequence>
<evidence type="ECO:0000256" key="3">
    <source>
        <dbReference type="ARBA" id="ARBA00022692"/>
    </source>
</evidence>
<dbReference type="HAMAP" id="MF_02078">
    <property type="entry name" value="MurJ_MviN"/>
    <property type="match status" value="1"/>
</dbReference>
<feature type="transmembrane region" description="Helical" evidence="8">
    <location>
        <begin position="418"/>
        <end position="444"/>
    </location>
</feature>
<keyword evidence="5 8" id="KW-0573">Peptidoglycan synthesis</keyword>
<dbReference type="InterPro" id="IPR004268">
    <property type="entry name" value="MurJ"/>
</dbReference>
<comment type="subcellular location">
    <subcellularLocation>
        <location evidence="1 8">Cell membrane</location>
        <topology evidence="1 8">Multi-pass membrane protein</topology>
    </subcellularLocation>
</comment>
<dbReference type="UniPathway" id="UPA00219"/>
<gene>
    <name evidence="8" type="primary">murJ</name>
    <name evidence="9" type="ORF">UX34_C0036G0004</name>
</gene>
<evidence type="ECO:0000313" key="10">
    <source>
        <dbReference type="Proteomes" id="UP000034643"/>
    </source>
</evidence>
<keyword evidence="8" id="KW-0961">Cell wall biogenesis/degradation</keyword>
<dbReference type="AlphaFoldDB" id="A0A0G1QVT5"/>
<feature type="transmembrane region" description="Helical" evidence="8">
    <location>
        <begin position="29"/>
        <end position="55"/>
    </location>
</feature>
<reference evidence="9 10" key="1">
    <citation type="journal article" date="2015" name="Nature">
        <title>rRNA introns, odd ribosomes, and small enigmatic genomes across a large radiation of phyla.</title>
        <authorList>
            <person name="Brown C.T."/>
            <person name="Hug L.A."/>
            <person name="Thomas B.C."/>
            <person name="Sharon I."/>
            <person name="Castelle C.J."/>
            <person name="Singh A."/>
            <person name="Wilkins M.J."/>
            <person name="Williams K.H."/>
            <person name="Banfield J.F."/>
        </authorList>
    </citation>
    <scope>NUCLEOTIDE SEQUENCE [LARGE SCALE GENOMIC DNA]</scope>
</reference>
<feature type="transmembrane region" description="Helical" evidence="8">
    <location>
        <begin position="616"/>
        <end position="638"/>
    </location>
</feature>
<comment type="function">
    <text evidence="8">Involved in peptidoglycan biosynthesis. Transports lipid-linked peptidoglycan precursors from the inner to the outer leaflet of the cytoplasmic membrane.</text>
</comment>
<dbReference type="InterPro" id="IPR051050">
    <property type="entry name" value="Lipid_II_flippase_MurJ/MviN"/>
</dbReference>
<feature type="transmembrane region" description="Helical" evidence="8">
    <location>
        <begin position="495"/>
        <end position="514"/>
    </location>
</feature>
<feature type="transmembrane region" description="Helical" evidence="8">
    <location>
        <begin position="274"/>
        <end position="295"/>
    </location>
</feature>